<dbReference type="SUPFAM" id="SSF51445">
    <property type="entry name" value="(Trans)glycosidases"/>
    <property type="match status" value="1"/>
</dbReference>
<evidence type="ECO:0000256" key="2">
    <source>
        <dbReference type="SAM" id="SignalP"/>
    </source>
</evidence>
<dbReference type="Pfam" id="PF18962">
    <property type="entry name" value="Por_Secre_tail"/>
    <property type="match status" value="1"/>
</dbReference>
<dbReference type="GO" id="GO:0005975">
    <property type="term" value="P:carbohydrate metabolic process"/>
    <property type="evidence" value="ECO:0007669"/>
    <property type="project" value="InterPro"/>
</dbReference>
<evidence type="ECO:0000313" key="4">
    <source>
        <dbReference type="EMBL" id="NLR94111.1"/>
    </source>
</evidence>
<evidence type="ECO:0000313" key="5">
    <source>
        <dbReference type="Proteomes" id="UP000585050"/>
    </source>
</evidence>
<keyword evidence="2" id="KW-0732">Signal</keyword>
<dbReference type="AlphaFoldDB" id="A0A7X8XYD1"/>
<feature type="signal peptide" evidence="2">
    <location>
        <begin position="1"/>
        <end position="24"/>
    </location>
</feature>
<dbReference type="NCBIfam" id="TIGR04183">
    <property type="entry name" value="Por_Secre_tail"/>
    <property type="match status" value="1"/>
</dbReference>
<keyword evidence="5" id="KW-1185">Reference proteome</keyword>
<dbReference type="Pfam" id="PF00128">
    <property type="entry name" value="Alpha-amylase"/>
    <property type="match status" value="1"/>
</dbReference>
<dbReference type="InterPro" id="IPR017853">
    <property type="entry name" value="GH"/>
</dbReference>
<dbReference type="Proteomes" id="UP000585050">
    <property type="component" value="Unassembled WGS sequence"/>
</dbReference>
<sequence>MKKLLLQTFGFVVSFLLICSSTFAQKVTLDPSTADVLTENVTVTFDVSGTDVAGISDLYLWGWSEDVGDFLTNGEWAASDESAKLTKQSDNIFTYSFPVTKGSSTYNNFAELLNSASAPTAIDAIGCLIKTKDGGSKTGDLVIPIKKLGVSVEITSPKASDVFLSGDKVIINISSPTSTALKIKVNGVEKISKTGTSLSYTISSAAAGELTIEASASSDGLVDTKELEFYVGSTPTVQDRPDYATNLGVNKSGSEVTLVLQDPAKLKKFVNVIGSFNNWGDKTAYPMKVEKGDENYWWYTFTDLDPDTEYIYQYFIDGTIIIADPYTEKVSDPDDKYIDDNRYPNLIDYPTGKTSFRASTFIINEEEYVWKTTNFTPVAIEDAVVYELLFRDFTTEATYESAIAELDYIKSLGANTIHLMPVNEFEGNSSWGYNPNFYFAPDKYYGPKNKLKEFIDEAHSRGISVIIDLVLNHSFHSSPMVRMYNKEGDYADPSAENPWFNEKSNFTNPGLQWGADFDHESDYTKALVDSVNAHWMQYYKVDGYRFDFTKGFGNNVKTGDDEWGSNYDQDRIDLLLRMNTEIKKRNPNALVVFEHLADNEEEKVLVAEDISMWGNMNHDFRDVVKGGNKDLNWQSPASRGMPIHGVMSYMESHDEERLIYDSENYGTVSQVYDLTELENGIDRAKLASAFFFMVPGPKLIWQFGELGYNVSINQYEYEGEVSDSHRTSEKPLISEFDTKNDAIRKELYDVYAALLKLRHDYDLSSLEGDNVSLSLSGDLKTISLKGVTSGLTVKVVGNFSLGEESYTYDYSGDGSNWYSYFNNGEQVDAKGTFVLKPSEFKVLTSRAVEVPADGLVKGFSRIIEVNPYGFKEDEEIEVIFDPSGSDKSFGATITLEAGVVLDSHGSGNISNKKTTTMTKEGDKYVASFTPVEFFGLSSSDVPYQLALTVKDNNNTSEGPFYLDFEDNNRTLYIVGDVLGIGWEPSQAIEMTSDGNGGFIYEGAALTKGELIKFIDDKSWNGGQWGYASEGKLKESSYGDNIEVTKTGTATIRANVNALTYSIEFEVTSVEDELSKSVVAFPNPTTSIATVRGEAINGEVEFQIRDNAGRVLSKGAQIVNNNELNFDLSYYSKGMYYIEIFTSKGRIVKKLMRV</sequence>
<comment type="caution">
    <text evidence="4">The sequence shown here is derived from an EMBL/GenBank/DDBJ whole genome shotgun (WGS) entry which is preliminary data.</text>
</comment>
<accession>A0A7X8XYD1</accession>
<dbReference type="CDD" id="cd11350">
    <property type="entry name" value="AmyAc_4"/>
    <property type="match status" value="1"/>
</dbReference>
<dbReference type="PANTHER" id="PTHR43651">
    <property type="entry name" value="1,4-ALPHA-GLUCAN-BRANCHING ENZYME"/>
    <property type="match status" value="1"/>
</dbReference>
<dbReference type="EMBL" id="JABAIL010000010">
    <property type="protein sequence ID" value="NLR94111.1"/>
    <property type="molecule type" value="Genomic_DNA"/>
</dbReference>
<feature type="chain" id="PRO_5030886999" evidence="2">
    <location>
        <begin position="25"/>
        <end position="1153"/>
    </location>
</feature>
<proteinExistence type="predicted"/>
<keyword evidence="1" id="KW-0119">Carbohydrate metabolism</keyword>
<dbReference type="InterPro" id="IPR026444">
    <property type="entry name" value="Secre_tail"/>
</dbReference>
<dbReference type="RefSeq" id="WP_168884825.1">
    <property type="nucleotide sequence ID" value="NZ_JABAIL010000010.1"/>
</dbReference>
<name>A0A7X8XYD1_9BACT</name>
<protein>
    <submittedName>
        <fullName evidence="4">T9SS type A sorting domain-containing protein</fullName>
    </submittedName>
</protein>
<dbReference type="Gene3D" id="2.60.40.3620">
    <property type="match status" value="1"/>
</dbReference>
<dbReference type="InterPro" id="IPR006047">
    <property type="entry name" value="GH13_cat_dom"/>
</dbReference>
<gene>
    <name evidence="4" type="ORF">HGP29_23110</name>
</gene>
<reference evidence="4 5" key="1">
    <citation type="submission" date="2020-04" db="EMBL/GenBank/DDBJ databases">
        <title>Flammeovirga sp. SR4, a novel species isolated from seawater.</title>
        <authorList>
            <person name="Wang X."/>
        </authorList>
    </citation>
    <scope>NUCLEOTIDE SEQUENCE [LARGE SCALE GENOMIC DNA]</scope>
    <source>
        <strain evidence="4 5">SR4</strain>
    </source>
</reference>
<dbReference type="SUPFAM" id="SSF81296">
    <property type="entry name" value="E set domains"/>
    <property type="match status" value="1"/>
</dbReference>
<dbReference type="Gene3D" id="2.60.40.10">
    <property type="entry name" value="Immunoglobulins"/>
    <property type="match status" value="1"/>
</dbReference>
<feature type="domain" description="Glycosyl hydrolase family 13 catalytic" evidence="3">
    <location>
        <begin position="387"/>
        <end position="758"/>
    </location>
</feature>
<dbReference type="InterPro" id="IPR014756">
    <property type="entry name" value="Ig_E-set"/>
</dbReference>
<evidence type="ECO:0000256" key="1">
    <source>
        <dbReference type="ARBA" id="ARBA00023277"/>
    </source>
</evidence>
<dbReference type="SMART" id="SM00642">
    <property type="entry name" value="Aamy"/>
    <property type="match status" value="1"/>
</dbReference>
<dbReference type="InterPro" id="IPR013783">
    <property type="entry name" value="Ig-like_fold"/>
</dbReference>
<dbReference type="Gene3D" id="3.20.20.80">
    <property type="entry name" value="Glycosidases"/>
    <property type="match status" value="1"/>
</dbReference>
<evidence type="ECO:0000259" key="3">
    <source>
        <dbReference type="SMART" id="SM00642"/>
    </source>
</evidence>
<organism evidence="4 5">
    <name type="scientific">Flammeovirga agarivorans</name>
    <dbReference type="NCBI Taxonomy" id="2726742"/>
    <lineage>
        <taxon>Bacteria</taxon>
        <taxon>Pseudomonadati</taxon>
        <taxon>Bacteroidota</taxon>
        <taxon>Cytophagia</taxon>
        <taxon>Cytophagales</taxon>
        <taxon>Flammeovirgaceae</taxon>
        <taxon>Flammeovirga</taxon>
    </lineage>
</organism>